<evidence type="ECO:0000259" key="4">
    <source>
        <dbReference type="Pfam" id="PF26580"/>
    </source>
</evidence>
<dbReference type="Proteomes" id="UP001348098">
    <property type="component" value="Unassembled WGS sequence"/>
</dbReference>
<evidence type="ECO:0000256" key="1">
    <source>
        <dbReference type="ARBA" id="ARBA00022729"/>
    </source>
</evidence>
<feature type="domain" description="Low molecular weight antigen MTB12-like C-terminal" evidence="4">
    <location>
        <begin position="40"/>
        <end position="152"/>
    </location>
</feature>
<feature type="signal peptide" evidence="3">
    <location>
        <begin position="1"/>
        <end position="32"/>
    </location>
</feature>
<reference evidence="5 6" key="1">
    <citation type="submission" date="2023-12" db="EMBL/GenBank/DDBJ databases">
        <title>novel species in genus Nocarida.</title>
        <authorList>
            <person name="Li Z."/>
        </authorList>
    </citation>
    <scope>NUCLEOTIDE SEQUENCE [LARGE SCALE GENOMIC DNA]</scope>
    <source>
        <strain evidence="5 6">CDC186</strain>
    </source>
</reference>
<dbReference type="InterPro" id="IPR058644">
    <property type="entry name" value="Mtb12-like_C"/>
</dbReference>
<comment type="caution">
    <text evidence="5">The sequence shown here is derived from an EMBL/GenBank/DDBJ whole genome shotgun (WGS) entry which is preliminary data.</text>
</comment>
<evidence type="ECO:0000256" key="2">
    <source>
        <dbReference type="ARBA" id="ARBA00093774"/>
    </source>
</evidence>
<accession>A0ABU6AWW1</accession>
<dbReference type="RefSeq" id="WP_195080354.1">
    <property type="nucleotide sequence ID" value="NZ_JAYESH010000013.1"/>
</dbReference>
<evidence type="ECO:0000313" key="5">
    <source>
        <dbReference type="EMBL" id="MEB3511778.1"/>
    </source>
</evidence>
<keyword evidence="1 3" id="KW-0732">Signal</keyword>
<evidence type="ECO:0000256" key="3">
    <source>
        <dbReference type="SAM" id="SignalP"/>
    </source>
</evidence>
<proteinExistence type="inferred from homology"/>
<comment type="similarity">
    <text evidence="2">Belongs to the MTB12 family.</text>
</comment>
<organism evidence="5 6">
    <name type="scientific">Nocardia implantans</name>
    <dbReference type="NCBI Taxonomy" id="3108168"/>
    <lineage>
        <taxon>Bacteria</taxon>
        <taxon>Bacillati</taxon>
        <taxon>Actinomycetota</taxon>
        <taxon>Actinomycetes</taxon>
        <taxon>Mycobacteriales</taxon>
        <taxon>Nocardiaceae</taxon>
        <taxon>Nocardia</taxon>
    </lineage>
</organism>
<feature type="chain" id="PRO_5047141393" description="Low molecular weight antigen MTB12-like C-terminal domain-containing protein" evidence="3">
    <location>
        <begin position="33"/>
        <end position="154"/>
    </location>
</feature>
<dbReference type="EMBL" id="JAYKYQ010000006">
    <property type="protein sequence ID" value="MEB3511778.1"/>
    <property type="molecule type" value="Genomic_DNA"/>
</dbReference>
<gene>
    <name evidence="5" type="ORF">U3653_17240</name>
</gene>
<evidence type="ECO:0000313" key="6">
    <source>
        <dbReference type="Proteomes" id="UP001348098"/>
    </source>
</evidence>
<keyword evidence="6" id="KW-1185">Reference proteome</keyword>
<protein>
    <recommendedName>
        <fullName evidence="4">Low molecular weight antigen MTB12-like C-terminal domain-containing protein</fullName>
    </recommendedName>
</protein>
<sequence length="154" mass="15969">MNNRKIRATAAAFAIVSATLVGGFAGIAPATAAPAVVRTAAPSVGELQAKLQVLLNTGASRSARAAELEAGEAGLPMIDQIAGVMNSVPSFRWSVQGPVSVNGDTLSANLMTTVDGFSPFPAIEVSWRRIDGTWKLTRESECTIGYYASVPCSV</sequence>
<name>A0ABU6AWW1_9NOCA</name>
<dbReference type="Pfam" id="PF26580">
    <property type="entry name" value="Mtb12_C"/>
    <property type="match status" value="1"/>
</dbReference>